<keyword evidence="4 14" id="KW-1003">Cell membrane</keyword>
<dbReference type="InterPro" id="IPR023380">
    <property type="entry name" value="DsbB-like_sf"/>
</dbReference>
<feature type="topological domain" description="Cytoplasmic" evidence="14">
    <location>
        <begin position="1"/>
        <end position="37"/>
    </location>
</feature>
<evidence type="ECO:0000256" key="3">
    <source>
        <dbReference type="ARBA" id="ARBA00022448"/>
    </source>
</evidence>
<dbReference type="PANTHER" id="PTHR36570">
    <property type="entry name" value="DISULFIDE BOND FORMATION PROTEIN B"/>
    <property type="match status" value="1"/>
</dbReference>
<feature type="topological domain" description="Cytoplasmic" evidence="14">
    <location>
        <begin position="188"/>
        <end position="194"/>
    </location>
</feature>
<evidence type="ECO:0000256" key="13">
    <source>
        <dbReference type="ARBA" id="ARBA00023284"/>
    </source>
</evidence>
<feature type="topological domain" description="Periplasmic" evidence="14">
    <location>
        <begin position="114"/>
        <end position="168"/>
    </location>
</feature>
<keyword evidence="12 14" id="KW-0143">Chaperone</keyword>
<dbReference type="InterPro" id="IPR003752">
    <property type="entry name" value="DiS_bond_form_DsbB/BdbC"/>
</dbReference>
<dbReference type="HAMAP" id="MF_00286">
    <property type="entry name" value="DsbB"/>
    <property type="match status" value="1"/>
</dbReference>
<evidence type="ECO:0000256" key="5">
    <source>
        <dbReference type="ARBA" id="ARBA00022519"/>
    </source>
</evidence>
<keyword evidence="10 14" id="KW-0472">Membrane</keyword>
<keyword evidence="6 14" id="KW-0812">Transmembrane</keyword>
<dbReference type="NCBIfam" id="NF002485">
    <property type="entry name" value="PRK01749.1"/>
    <property type="match status" value="1"/>
</dbReference>
<dbReference type="EMBL" id="BMKO01000001">
    <property type="protein sequence ID" value="GGE67018.1"/>
    <property type="molecule type" value="Genomic_DNA"/>
</dbReference>
<comment type="caution">
    <text evidence="14">Lacks conserved residue(s) required for the propagation of feature annotation.</text>
</comment>
<dbReference type="PANTHER" id="PTHR36570:SF2">
    <property type="entry name" value="DISULFIDE BOND FORMATION PROTEIN B"/>
    <property type="match status" value="1"/>
</dbReference>
<reference evidence="17" key="1">
    <citation type="journal article" date="2019" name="Int. J. Syst. Evol. Microbiol.">
        <title>The Global Catalogue of Microorganisms (GCM) 10K type strain sequencing project: providing services to taxonomists for standard genome sequencing and annotation.</title>
        <authorList>
            <consortium name="The Broad Institute Genomics Platform"/>
            <consortium name="The Broad Institute Genome Sequencing Center for Infectious Disease"/>
            <person name="Wu L."/>
            <person name="Ma J."/>
        </authorList>
    </citation>
    <scope>NUCLEOTIDE SEQUENCE [LARGE SCALE GENOMIC DNA]</scope>
    <source>
        <strain evidence="17">CGMCC 1.16033</strain>
    </source>
</reference>
<dbReference type="InterPro" id="IPR022920">
    <property type="entry name" value="Disulphide_bond_form_DsbB"/>
</dbReference>
<protein>
    <recommendedName>
        <fullName evidence="14">Disulfide bond formation protein B</fullName>
    </recommendedName>
    <alternativeName>
        <fullName evidence="14">Disulfide oxidoreductase</fullName>
    </alternativeName>
</protein>
<keyword evidence="8 14" id="KW-1133">Transmembrane helix</keyword>
<dbReference type="Proteomes" id="UP000606498">
    <property type="component" value="Unassembled WGS sequence"/>
</dbReference>
<feature type="transmembrane region" description="Helical" evidence="15">
    <location>
        <begin position="95"/>
        <end position="113"/>
    </location>
</feature>
<evidence type="ECO:0000256" key="4">
    <source>
        <dbReference type="ARBA" id="ARBA00022475"/>
    </source>
</evidence>
<evidence type="ECO:0000256" key="6">
    <source>
        <dbReference type="ARBA" id="ARBA00022692"/>
    </source>
</evidence>
<feature type="transmembrane region" description="Helical" evidence="15">
    <location>
        <begin position="36"/>
        <end position="56"/>
    </location>
</feature>
<accession>A0ABQ1SWB9</accession>
<evidence type="ECO:0000256" key="1">
    <source>
        <dbReference type="ARBA" id="ARBA00004429"/>
    </source>
</evidence>
<comment type="function">
    <text evidence="14">Required for disulfide bond formation in some periplasmic proteins. Acts by oxidizing the DsbA protein.</text>
</comment>
<keyword evidence="11 14" id="KW-1015">Disulfide bond</keyword>
<sequence length="194" mass="21768">MGIVSSSGAILLILELMDTQRRIILTTMIRFAHSRMAWGILALTALSLELAALYFQYVMQLEPCVMCIYQRLAVLGLLLAGIIGFLAPRVRPVRILAAVLWGISASWGLRLAIELNDMQQNPSPFSTCSFLPEFPSWMPLHEWLPSIFMPTGMCSDIPWSFIGITMSQWMIVAFATYLVALLLYVLPILSKSRN</sequence>
<feature type="disulfide bond" description="Redox-active" evidence="14">
    <location>
        <begin position="64"/>
        <end position="67"/>
    </location>
</feature>
<keyword evidence="17" id="KW-1185">Reference proteome</keyword>
<evidence type="ECO:0000256" key="9">
    <source>
        <dbReference type="ARBA" id="ARBA00023002"/>
    </source>
</evidence>
<gene>
    <name evidence="14 16" type="primary">dsbB</name>
    <name evidence="16" type="ORF">GCM10011520_04610</name>
</gene>
<feature type="transmembrane region" description="Helical" evidence="15">
    <location>
        <begin position="68"/>
        <end position="88"/>
    </location>
</feature>
<dbReference type="SUPFAM" id="SSF158442">
    <property type="entry name" value="DsbB-like"/>
    <property type="match status" value="1"/>
</dbReference>
<evidence type="ECO:0000256" key="10">
    <source>
        <dbReference type="ARBA" id="ARBA00023136"/>
    </source>
</evidence>
<feature type="disulfide bond" description="Redox-active" evidence="14">
    <location>
        <begin position="128"/>
        <end position="154"/>
    </location>
</feature>
<evidence type="ECO:0000256" key="2">
    <source>
        <dbReference type="ARBA" id="ARBA00008823"/>
    </source>
</evidence>
<evidence type="ECO:0000256" key="7">
    <source>
        <dbReference type="ARBA" id="ARBA00022982"/>
    </source>
</evidence>
<comment type="similarity">
    <text evidence="2 14">Belongs to the DsbB family.</text>
</comment>
<dbReference type="InterPro" id="IPR050183">
    <property type="entry name" value="DsbB"/>
</dbReference>
<evidence type="ECO:0000256" key="11">
    <source>
        <dbReference type="ARBA" id="ARBA00023157"/>
    </source>
</evidence>
<keyword evidence="3 14" id="KW-0813">Transport</keyword>
<keyword evidence="7 14" id="KW-0249">Electron transport</keyword>
<feature type="topological domain" description="Periplasmic" evidence="14">
    <location>
        <begin position="55"/>
        <end position="72"/>
    </location>
</feature>
<dbReference type="Pfam" id="PF02600">
    <property type="entry name" value="DsbB"/>
    <property type="match status" value="1"/>
</dbReference>
<keyword evidence="5" id="KW-0997">Cell inner membrane</keyword>
<keyword evidence="13 14" id="KW-0676">Redox-active center</keyword>
<comment type="subcellular location">
    <subcellularLocation>
        <location evidence="1">Cell inner membrane</location>
        <topology evidence="1">Multi-pass membrane protein</topology>
    </subcellularLocation>
    <subcellularLocation>
        <location evidence="14">Cell membrane</location>
        <topology evidence="14">Multi-pass membrane protein</topology>
    </subcellularLocation>
</comment>
<evidence type="ECO:0000256" key="14">
    <source>
        <dbReference type="HAMAP-Rule" id="MF_00286"/>
    </source>
</evidence>
<evidence type="ECO:0000313" key="17">
    <source>
        <dbReference type="Proteomes" id="UP000606498"/>
    </source>
</evidence>
<comment type="caution">
    <text evidence="16">The sequence shown here is derived from an EMBL/GenBank/DDBJ whole genome shotgun (WGS) entry which is preliminary data.</text>
</comment>
<evidence type="ECO:0000256" key="15">
    <source>
        <dbReference type="SAM" id="Phobius"/>
    </source>
</evidence>
<evidence type="ECO:0000313" key="16">
    <source>
        <dbReference type="EMBL" id="GGE67018.1"/>
    </source>
</evidence>
<keyword evidence="9 14" id="KW-0560">Oxidoreductase</keyword>
<feature type="transmembrane region" description="Helical" evidence="15">
    <location>
        <begin position="169"/>
        <end position="189"/>
    </location>
</feature>
<dbReference type="Gene3D" id="1.20.1550.10">
    <property type="entry name" value="DsbB-like"/>
    <property type="match status" value="1"/>
</dbReference>
<name>A0ABQ1SWB9_9GAMM</name>
<evidence type="ECO:0000256" key="12">
    <source>
        <dbReference type="ARBA" id="ARBA00023186"/>
    </source>
</evidence>
<evidence type="ECO:0000256" key="8">
    <source>
        <dbReference type="ARBA" id="ARBA00022989"/>
    </source>
</evidence>
<organism evidence="16 17">
    <name type="scientific">Shewanella carassii</name>
    <dbReference type="NCBI Taxonomy" id="1987584"/>
    <lineage>
        <taxon>Bacteria</taxon>
        <taxon>Pseudomonadati</taxon>
        <taxon>Pseudomonadota</taxon>
        <taxon>Gammaproteobacteria</taxon>
        <taxon>Alteromonadales</taxon>
        <taxon>Shewanellaceae</taxon>
        <taxon>Shewanella</taxon>
    </lineage>
</organism>
<proteinExistence type="inferred from homology"/>